<dbReference type="Proteomes" id="UP001350748">
    <property type="component" value="Unassembled WGS sequence"/>
</dbReference>
<accession>A0ABU7XGY1</accession>
<reference evidence="1 2" key="1">
    <citation type="submission" date="2024-02" db="EMBL/GenBank/DDBJ databases">
        <authorList>
            <person name="Grouzdev D."/>
        </authorList>
    </citation>
    <scope>NUCLEOTIDE SEQUENCE [LARGE SCALE GENOMIC DNA]</scope>
    <source>
        <strain evidence="1 2">9N</strain>
    </source>
</reference>
<protein>
    <recommendedName>
        <fullName evidence="3">Transposase</fullName>
    </recommendedName>
</protein>
<evidence type="ECO:0008006" key="3">
    <source>
        <dbReference type="Google" id="ProtNLM"/>
    </source>
</evidence>
<keyword evidence="2" id="KW-1185">Reference proteome</keyword>
<evidence type="ECO:0000313" key="2">
    <source>
        <dbReference type="Proteomes" id="UP001350748"/>
    </source>
</evidence>
<dbReference type="RefSeq" id="WP_332081277.1">
    <property type="nucleotide sequence ID" value="NZ_JAZHYN010000015.1"/>
</dbReference>
<proteinExistence type="predicted"/>
<sequence length="70" mass="7584">MMIVSAGVKAHLGLGYADMRKGVDGLAVFIQEALKKDPSRAICRLPRKEGDAVKDLFLGRAVGFARLRKA</sequence>
<organism evidence="1 2">
    <name type="scientific">Methylocystis borbori</name>
    <dbReference type="NCBI Taxonomy" id="3118750"/>
    <lineage>
        <taxon>Bacteria</taxon>
        <taxon>Pseudomonadati</taxon>
        <taxon>Pseudomonadota</taxon>
        <taxon>Alphaproteobacteria</taxon>
        <taxon>Hyphomicrobiales</taxon>
        <taxon>Methylocystaceae</taxon>
        <taxon>Methylocystis</taxon>
    </lineage>
</organism>
<name>A0ABU7XGY1_9HYPH</name>
<gene>
    <name evidence="1" type="ORF">V3H18_07040</name>
</gene>
<evidence type="ECO:0000313" key="1">
    <source>
        <dbReference type="EMBL" id="MEF3366292.1"/>
    </source>
</evidence>
<comment type="caution">
    <text evidence="1">The sequence shown here is derived from an EMBL/GenBank/DDBJ whole genome shotgun (WGS) entry which is preliminary data.</text>
</comment>
<dbReference type="EMBL" id="JAZHYN010000015">
    <property type="protein sequence ID" value="MEF3366292.1"/>
    <property type="molecule type" value="Genomic_DNA"/>
</dbReference>